<dbReference type="InterPro" id="IPR011527">
    <property type="entry name" value="ABC1_TM_dom"/>
</dbReference>
<dbReference type="InterPro" id="IPR036640">
    <property type="entry name" value="ABC1_TM_sf"/>
</dbReference>
<dbReference type="GO" id="GO:0005524">
    <property type="term" value="F:ATP binding"/>
    <property type="evidence" value="ECO:0007669"/>
    <property type="project" value="UniProtKB-KW"/>
</dbReference>
<dbReference type="FunFam" id="1.20.1560.10:FF:000040">
    <property type="entry name" value="Multidrug ABC transporter ATP-binding protein"/>
    <property type="match status" value="1"/>
</dbReference>
<feature type="domain" description="ABC transporter" evidence="10">
    <location>
        <begin position="332"/>
        <end position="567"/>
    </location>
</feature>
<comment type="caution">
    <text evidence="12">The sequence shown here is derived from an EMBL/GenBank/DDBJ whole genome shotgun (WGS) entry which is preliminary data.</text>
</comment>
<dbReference type="EMBL" id="PXYW01000088">
    <property type="protein sequence ID" value="PSR29576.1"/>
    <property type="molecule type" value="Genomic_DNA"/>
</dbReference>
<feature type="transmembrane region" description="Helical" evidence="9">
    <location>
        <begin position="156"/>
        <end position="181"/>
    </location>
</feature>
<dbReference type="PROSITE" id="PS50893">
    <property type="entry name" value="ABC_TRANSPORTER_2"/>
    <property type="match status" value="1"/>
</dbReference>
<dbReference type="Pfam" id="PF00664">
    <property type="entry name" value="ABC_membrane"/>
    <property type="match status" value="1"/>
</dbReference>
<organism evidence="12 13">
    <name type="scientific">Sulfobacillus benefaciens</name>
    <dbReference type="NCBI Taxonomy" id="453960"/>
    <lineage>
        <taxon>Bacteria</taxon>
        <taxon>Bacillati</taxon>
        <taxon>Bacillota</taxon>
        <taxon>Clostridia</taxon>
        <taxon>Eubacteriales</taxon>
        <taxon>Clostridiales Family XVII. Incertae Sedis</taxon>
        <taxon>Sulfobacillus</taxon>
    </lineage>
</organism>
<dbReference type="InterPro" id="IPR027417">
    <property type="entry name" value="P-loop_NTPase"/>
</dbReference>
<keyword evidence="2" id="KW-0813">Transport</keyword>
<gene>
    <name evidence="12" type="ORF">C7B46_18600</name>
</gene>
<evidence type="ECO:0000256" key="6">
    <source>
        <dbReference type="ARBA" id="ARBA00022840"/>
    </source>
</evidence>
<evidence type="ECO:0000259" key="10">
    <source>
        <dbReference type="PROSITE" id="PS50893"/>
    </source>
</evidence>
<evidence type="ECO:0000259" key="11">
    <source>
        <dbReference type="PROSITE" id="PS50929"/>
    </source>
</evidence>
<name>A0A2T2X539_9FIRM</name>
<dbReference type="FunFam" id="3.40.50.300:FF:000854">
    <property type="entry name" value="Multidrug ABC transporter ATP-binding protein"/>
    <property type="match status" value="1"/>
</dbReference>
<dbReference type="SUPFAM" id="SSF52540">
    <property type="entry name" value="P-loop containing nucleoside triphosphate hydrolases"/>
    <property type="match status" value="1"/>
</dbReference>
<protein>
    <submittedName>
        <fullName evidence="12">Multidrug ABC transporter ATP-binding protein</fullName>
    </submittedName>
</protein>
<feature type="transmembrane region" description="Helical" evidence="9">
    <location>
        <begin position="130"/>
        <end position="150"/>
    </location>
</feature>
<dbReference type="GO" id="GO:0005886">
    <property type="term" value="C:plasma membrane"/>
    <property type="evidence" value="ECO:0007669"/>
    <property type="project" value="UniProtKB-SubCell"/>
</dbReference>
<dbReference type="Proteomes" id="UP000242972">
    <property type="component" value="Unassembled WGS sequence"/>
</dbReference>
<keyword evidence="4 9" id="KW-0812">Transmembrane</keyword>
<evidence type="ECO:0000256" key="5">
    <source>
        <dbReference type="ARBA" id="ARBA00022741"/>
    </source>
</evidence>
<evidence type="ECO:0000313" key="13">
    <source>
        <dbReference type="Proteomes" id="UP000242972"/>
    </source>
</evidence>
<keyword evidence="7 9" id="KW-1133">Transmembrane helix</keyword>
<dbReference type="Pfam" id="PF00005">
    <property type="entry name" value="ABC_tran"/>
    <property type="match status" value="1"/>
</dbReference>
<dbReference type="Gene3D" id="3.40.50.300">
    <property type="entry name" value="P-loop containing nucleotide triphosphate hydrolases"/>
    <property type="match status" value="1"/>
</dbReference>
<evidence type="ECO:0000256" key="9">
    <source>
        <dbReference type="SAM" id="Phobius"/>
    </source>
</evidence>
<accession>A0A2T2X539</accession>
<reference evidence="12 13" key="1">
    <citation type="journal article" date="2014" name="BMC Genomics">
        <title>Comparison of environmental and isolate Sulfobacillus genomes reveals diverse carbon, sulfur, nitrogen, and hydrogen metabolisms.</title>
        <authorList>
            <person name="Justice N.B."/>
            <person name="Norman A."/>
            <person name="Brown C.T."/>
            <person name="Singh A."/>
            <person name="Thomas B.C."/>
            <person name="Banfield J.F."/>
        </authorList>
    </citation>
    <scope>NUCLEOTIDE SEQUENCE [LARGE SCALE GENOMIC DNA]</scope>
    <source>
        <strain evidence="12">AMDSBA4</strain>
    </source>
</reference>
<dbReference type="PROSITE" id="PS00211">
    <property type="entry name" value="ABC_TRANSPORTER_1"/>
    <property type="match status" value="1"/>
</dbReference>
<dbReference type="InterPro" id="IPR003593">
    <property type="entry name" value="AAA+_ATPase"/>
</dbReference>
<dbReference type="GO" id="GO:0016887">
    <property type="term" value="F:ATP hydrolysis activity"/>
    <property type="evidence" value="ECO:0007669"/>
    <property type="project" value="InterPro"/>
</dbReference>
<feature type="transmembrane region" description="Helical" evidence="9">
    <location>
        <begin position="235"/>
        <end position="258"/>
    </location>
</feature>
<evidence type="ECO:0000256" key="7">
    <source>
        <dbReference type="ARBA" id="ARBA00022989"/>
    </source>
</evidence>
<feature type="transmembrane region" description="Helical" evidence="9">
    <location>
        <begin position="51"/>
        <end position="76"/>
    </location>
</feature>
<dbReference type="CDD" id="cd18548">
    <property type="entry name" value="ABC_6TM_Tm287_like"/>
    <property type="match status" value="1"/>
</dbReference>
<dbReference type="InterPro" id="IPR003439">
    <property type="entry name" value="ABC_transporter-like_ATP-bd"/>
</dbReference>
<keyword evidence="5" id="KW-0547">Nucleotide-binding</keyword>
<dbReference type="InterPro" id="IPR039421">
    <property type="entry name" value="Type_1_exporter"/>
</dbReference>
<feature type="domain" description="ABC transmembrane type-1" evidence="11">
    <location>
        <begin position="16"/>
        <end position="298"/>
    </location>
</feature>
<dbReference type="InterPro" id="IPR017871">
    <property type="entry name" value="ABC_transporter-like_CS"/>
</dbReference>
<dbReference type="Gene3D" id="1.20.1560.10">
    <property type="entry name" value="ABC transporter type 1, transmembrane domain"/>
    <property type="match status" value="1"/>
</dbReference>
<proteinExistence type="predicted"/>
<dbReference type="PANTHER" id="PTHR43394">
    <property type="entry name" value="ATP-DEPENDENT PERMEASE MDL1, MITOCHONDRIAL"/>
    <property type="match status" value="1"/>
</dbReference>
<evidence type="ECO:0000256" key="4">
    <source>
        <dbReference type="ARBA" id="ARBA00022692"/>
    </source>
</evidence>
<dbReference type="SMART" id="SM00382">
    <property type="entry name" value="AAA"/>
    <property type="match status" value="1"/>
</dbReference>
<dbReference type="PROSITE" id="PS50929">
    <property type="entry name" value="ABC_TM1F"/>
    <property type="match status" value="1"/>
</dbReference>
<sequence>MIKLFSFLRPYRTSVVLVVVLTFLQTMSTLYLPNLMSNIVDTGVIKGNIPYIVEVGAFMLLVTVLGGVAAVFASWYGAKATAGFGQLIRTRLFTHVENFTLHEFDQIGTSSLIVRTTNDVMQVQQLINMILRMMVMAPLTALGGIILAIYTDARLAPIIVVAIPVLGIAIYLVMGNGLSLFRTMQQKVDRINRVLRENLTGVRVIRSFNRTPYEVGRFDQANLDLTDTSVRVFQLMAIMMPMVMLIMNLSTLAIVWFGGIQINNGTLQIGKMMAFIQYVMQIMFAVMMVSMMAFMIPRGQASALRINEVLAMNPEITDPEHPTSPNAETGHIEFRNVSFNYPGAEEPALSDISFTANSGEITAIIGGTGAGKSTLLNLIPRFYDVTSGSILIDGVDVREMSQATLRAKIGYVPSRAILFTGSITDNIRYGNDNASEEMVHHAADIAQATEFVKEMPSQFDSVISQGGVNLSGGQKQRLSIARALVKQAEIYLFDDSFSALDYKTDAMLRSALRHEVSSATVIIVAQRVSTVMDADRILVLDDGKLVGVGTHHELLQNCPVYQEIVSSQLSPEEIA</sequence>
<keyword evidence="3" id="KW-1003">Cell membrane</keyword>
<dbReference type="SUPFAM" id="SSF90123">
    <property type="entry name" value="ABC transporter transmembrane region"/>
    <property type="match status" value="1"/>
</dbReference>
<feature type="transmembrane region" description="Helical" evidence="9">
    <location>
        <begin position="278"/>
        <end position="296"/>
    </location>
</feature>
<evidence type="ECO:0000256" key="8">
    <source>
        <dbReference type="ARBA" id="ARBA00023136"/>
    </source>
</evidence>
<evidence type="ECO:0000256" key="3">
    <source>
        <dbReference type="ARBA" id="ARBA00022475"/>
    </source>
</evidence>
<keyword evidence="8 9" id="KW-0472">Membrane</keyword>
<feature type="transmembrane region" description="Helical" evidence="9">
    <location>
        <begin position="12"/>
        <end position="31"/>
    </location>
</feature>
<keyword evidence="6 12" id="KW-0067">ATP-binding</keyword>
<dbReference type="GO" id="GO:0015421">
    <property type="term" value="F:ABC-type oligopeptide transporter activity"/>
    <property type="evidence" value="ECO:0007669"/>
    <property type="project" value="TreeGrafter"/>
</dbReference>
<evidence type="ECO:0000313" key="12">
    <source>
        <dbReference type="EMBL" id="PSR29576.1"/>
    </source>
</evidence>
<dbReference type="PANTHER" id="PTHR43394:SF1">
    <property type="entry name" value="ATP-BINDING CASSETTE SUB-FAMILY B MEMBER 10, MITOCHONDRIAL"/>
    <property type="match status" value="1"/>
</dbReference>
<comment type="subcellular location">
    <subcellularLocation>
        <location evidence="1">Cell membrane</location>
        <topology evidence="1">Multi-pass membrane protein</topology>
    </subcellularLocation>
</comment>
<evidence type="ECO:0000256" key="2">
    <source>
        <dbReference type="ARBA" id="ARBA00022448"/>
    </source>
</evidence>
<evidence type="ECO:0000256" key="1">
    <source>
        <dbReference type="ARBA" id="ARBA00004651"/>
    </source>
</evidence>
<dbReference type="AlphaFoldDB" id="A0A2T2X539"/>